<dbReference type="SMART" id="SM01374">
    <property type="entry name" value="Ribosomal_L14"/>
    <property type="match status" value="1"/>
</dbReference>
<dbReference type="InterPro" id="IPR019972">
    <property type="entry name" value="Ribosomal_uL14_CS"/>
</dbReference>
<dbReference type="SUPFAM" id="SSF50193">
    <property type="entry name" value="Ribosomal protein L14"/>
    <property type="match status" value="1"/>
</dbReference>
<dbReference type="Pfam" id="PF03732">
    <property type="entry name" value="Retrotrans_gag"/>
    <property type="match status" value="1"/>
</dbReference>
<evidence type="ECO:0000256" key="7">
    <source>
        <dbReference type="SAM" id="MobiDB-lite"/>
    </source>
</evidence>
<dbReference type="InterPro" id="IPR000218">
    <property type="entry name" value="Ribosomal_uL14"/>
</dbReference>
<comment type="similarity">
    <text evidence="1 6">Belongs to the universal ribosomal protein uL14 family.</text>
</comment>
<evidence type="ECO:0000313" key="10">
    <source>
        <dbReference type="Proteomes" id="UP001161247"/>
    </source>
</evidence>
<dbReference type="InterPro" id="IPR005162">
    <property type="entry name" value="Retrotrans_gag_dom"/>
</dbReference>
<feature type="compositionally biased region" description="Basic and acidic residues" evidence="7">
    <location>
        <begin position="1"/>
        <end position="16"/>
    </location>
</feature>
<dbReference type="GO" id="GO:0006412">
    <property type="term" value="P:translation"/>
    <property type="evidence" value="ECO:0007669"/>
    <property type="project" value="InterPro"/>
</dbReference>
<dbReference type="Proteomes" id="UP001161247">
    <property type="component" value="Chromosome 4"/>
</dbReference>
<evidence type="ECO:0000259" key="8">
    <source>
        <dbReference type="Pfam" id="PF03732"/>
    </source>
</evidence>
<dbReference type="CDD" id="cd00337">
    <property type="entry name" value="Ribosomal_uL14"/>
    <property type="match status" value="1"/>
</dbReference>
<evidence type="ECO:0000256" key="6">
    <source>
        <dbReference type="RuleBase" id="RU003949"/>
    </source>
</evidence>
<dbReference type="PROSITE" id="PS00049">
    <property type="entry name" value="RIBOSOMAL_L14"/>
    <property type="match status" value="1"/>
</dbReference>
<gene>
    <name evidence="9" type="ORF">OLC1_LOCUS11981</name>
</gene>
<dbReference type="InterPro" id="IPR036853">
    <property type="entry name" value="Ribosomal_uL14_sf"/>
</dbReference>
<evidence type="ECO:0000256" key="2">
    <source>
        <dbReference type="ARBA" id="ARBA00022980"/>
    </source>
</evidence>
<evidence type="ECO:0000256" key="4">
    <source>
        <dbReference type="ARBA" id="ARBA00035199"/>
    </source>
</evidence>
<keyword evidence="10" id="KW-1185">Reference proteome</keyword>
<feature type="region of interest" description="Disordered" evidence="7">
    <location>
        <begin position="1"/>
        <end position="24"/>
    </location>
</feature>
<dbReference type="AlphaFoldDB" id="A0AAV1D4A4"/>
<dbReference type="PANTHER" id="PTHR11761:SF8">
    <property type="entry name" value="LARGE RIBOSOMAL SUBUNIT PROTEIN UL14"/>
    <property type="match status" value="1"/>
</dbReference>
<evidence type="ECO:0000256" key="5">
    <source>
        <dbReference type="ARBA" id="ARBA00035326"/>
    </source>
</evidence>
<dbReference type="PANTHER" id="PTHR11761">
    <property type="entry name" value="50S/60S RIBOSOMAL PROTEIN L14/L23"/>
    <property type="match status" value="1"/>
</dbReference>
<keyword evidence="3 6" id="KW-0687">Ribonucleoprotein</keyword>
<proteinExistence type="inferred from homology"/>
<feature type="domain" description="Retrotransposon gag" evidence="8">
    <location>
        <begin position="168"/>
        <end position="234"/>
    </location>
</feature>
<dbReference type="HAMAP" id="MF_01367">
    <property type="entry name" value="Ribosomal_uL14"/>
    <property type="match status" value="1"/>
</dbReference>
<evidence type="ECO:0000313" key="9">
    <source>
        <dbReference type="EMBL" id="CAI9102670.1"/>
    </source>
</evidence>
<dbReference type="GO" id="GO:0003735">
    <property type="term" value="F:structural constituent of ribosome"/>
    <property type="evidence" value="ECO:0007669"/>
    <property type="project" value="InterPro"/>
</dbReference>
<accession>A0AAV1D4A4</accession>
<evidence type="ECO:0000256" key="3">
    <source>
        <dbReference type="ARBA" id="ARBA00023274"/>
    </source>
</evidence>
<dbReference type="FunFam" id="2.40.150.20:FF:000007">
    <property type="entry name" value="50S ribosomal protein L14"/>
    <property type="match status" value="1"/>
</dbReference>
<dbReference type="GO" id="GO:0070180">
    <property type="term" value="F:large ribosomal subunit rRNA binding"/>
    <property type="evidence" value="ECO:0007669"/>
    <property type="project" value="TreeGrafter"/>
</dbReference>
<reference evidence="9" key="1">
    <citation type="submission" date="2023-03" db="EMBL/GenBank/DDBJ databases">
        <authorList>
            <person name="Julca I."/>
        </authorList>
    </citation>
    <scope>NUCLEOTIDE SEQUENCE</scope>
</reference>
<name>A0AAV1D4A4_OLDCO</name>
<evidence type="ECO:0000256" key="1">
    <source>
        <dbReference type="ARBA" id="ARBA00010745"/>
    </source>
</evidence>
<protein>
    <recommendedName>
        <fullName evidence="4">Large ribosomal subunit protein uL14</fullName>
    </recommendedName>
    <alternativeName>
        <fullName evidence="5">60S ribosomal protein L23</fullName>
    </alternativeName>
</protein>
<dbReference type="EMBL" id="OX459121">
    <property type="protein sequence ID" value="CAI9102670.1"/>
    <property type="molecule type" value="Genomic_DNA"/>
</dbReference>
<dbReference type="Gene3D" id="2.40.150.20">
    <property type="entry name" value="Ribosomal protein L14"/>
    <property type="match status" value="1"/>
</dbReference>
<sequence>MTRTRATVEESAKETNSDANSGRIETLESKFSNLDSRFTSLESKVDSLTASMERMLDLIGAMQQRNPEKAPVTEVTSPTSPAPYRPPFAQGGAENHQASFKAAMEKGNRRSPVNPMRVDINHQTRAGNFNKNSPLSEFTNSGGFQGDNNWGTVELPVVSATPGGFAGLYSKANTWYQGVKHAYGMPTWVEFAELLVKHFGTSNGQDCIEEFSKLVQLGSLTEYQEQFEELQCGTKNIAAFEIALYQEQSLSFNGSLGWHDSGQIDSPLSSPGSVRGGNESPVGYSDRIPTGDLVDKIVKGKEDREGVLGTKDENGIKINGYKGHGNRYIKKMSLQEFQYRANNHLCYRCGEHFKPRHVCKFGQVNVLLCASLCKSRKRIQSPTSLLSCIYKAKYYPNSDFLNSLGTRPSWSWGSIFESKSLLQLGCRKLIRAGRNTRIFRDPWVPLLPDFRAVQINDMIPQDALVSVLLNDAVGGWHTKLIQAAFSPTIADVILSLDVGLSQGQDLWRWHHTRHGKHTVRSACHALMASHTLTLFIHLIETPSLRLILLFGMEFGETAKMSKRGRRGSAGNKFKISLGLPVAATVNCPDNTRVKNLYIISVKGMKGRLNRLPTACVGDRVMAAVKKGKLDLRKKVMPAVIVRQRKPWRQKDGVYTYFEDNAGVIVNPKGKMEGSAISGPIGKECDDRWLRIASVANVII</sequence>
<dbReference type="Gene3D" id="1.20.1270.70">
    <property type="entry name" value="Designed single chain three-helix bundle"/>
    <property type="match status" value="1"/>
</dbReference>
<dbReference type="Pfam" id="PF00238">
    <property type="entry name" value="Ribosomal_L14"/>
    <property type="match status" value="1"/>
</dbReference>
<dbReference type="GO" id="GO:0022625">
    <property type="term" value="C:cytosolic large ribosomal subunit"/>
    <property type="evidence" value="ECO:0007669"/>
    <property type="project" value="TreeGrafter"/>
</dbReference>
<keyword evidence="2 6" id="KW-0689">Ribosomal protein</keyword>
<organism evidence="9 10">
    <name type="scientific">Oldenlandia corymbosa var. corymbosa</name>
    <dbReference type="NCBI Taxonomy" id="529605"/>
    <lineage>
        <taxon>Eukaryota</taxon>
        <taxon>Viridiplantae</taxon>
        <taxon>Streptophyta</taxon>
        <taxon>Embryophyta</taxon>
        <taxon>Tracheophyta</taxon>
        <taxon>Spermatophyta</taxon>
        <taxon>Magnoliopsida</taxon>
        <taxon>eudicotyledons</taxon>
        <taxon>Gunneridae</taxon>
        <taxon>Pentapetalae</taxon>
        <taxon>asterids</taxon>
        <taxon>lamiids</taxon>
        <taxon>Gentianales</taxon>
        <taxon>Rubiaceae</taxon>
        <taxon>Rubioideae</taxon>
        <taxon>Spermacoceae</taxon>
        <taxon>Hedyotis-Oldenlandia complex</taxon>
        <taxon>Oldenlandia</taxon>
    </lineage>
</organism>